<sequence length="183" mass="20336">MSSPRLPPPNQGGSLYGVVELDATLKNTITSLESATNELKKLATLDLDYKMPGLSAFRTDTEQMIYMLHGVCKKVEEALHERRNESQMMMNPDVGTSSKSSTSVGSSLFSSPNGTTSVSPTPPKKTCSTVVYEFEVKIEDQTFEMTMIKTPAVITNKEHTFDHKVTYIIIISSFCKFLHPYNL</sequence>
<evidence type="ECO:0000313" key="2">
    <source>
        <dbReference type="WBParaSite" id="PS1159_v2.g20411.t1"/>
    </source>
</evidence>
<dbReference type="WBParaSite" id="PS1159_v2.g20411.t1">
    <property type="protein sequence ID" value="PS1159_v2.g20411.t1"/>
    <property type="gene ID" value="PS1159_v2.g20411"/>
</dbReference>
<dbReference type="Proteomes" id="UP000887580">
    <property type="component" value="Unplaced"/>
</dbReference>
<accession>A0AC35FSR2</accession>
<organism evidence="1 2">
    <name type="scientific">Panagrolaimus sp. PS1159</name>
    <dbReference type="NCBI Taxonomy" id="55785"/>
    <lineage>
        <taxon>Eukaryota</taxon>
        <taxon>Metazoa</taxon>
        <taxon>Ecdysozoa</taxon>
        <taxon>Nematoda</taxon>
        <taxon>Chromadorea</taxon>
        <taxon>Rhabditida</taxon>
        <taxon>Tylenchina</taxon>
        <taxon>Panagrolaimomorpha</taxon>
        <taxon>Panagrolaimoidea</taxon>
        <taxon>Panagrolaimidae</taxon>
        <taxon>Panagrolaimus</taxon>
    </lineage>
</organism>
<protein>
    <submittedName>
        <fullName evidence="2">Uncharacterized protein</fullName>
    </submittedName>
</protein>
<proteinExistence type="predicted"/>
<evidence type="ECO:0000313" key="1">
    <source>
        <dbReference type="Proteomes" id="UP000887580"/>
    </source>
</evidence>
<name>A0AC35FSR2_9BILA</name>
<reference evidence="2" key="1">
    <citation type="submission" date="2022-11" db="UniProtKB">
        <authorList>
            <consortium name="WormBaseParasite"/>
        </authorList>
    </citation>
    <scope>IDENTIFICATION</scope>
</reference>